<keyword evidence="1" id="KW-0812">Transmembrane</keyword>
<gene>
    <name evidence="2" type="ORF">JF922_01515</name>
</gene>
<dbReference type="EMBL" id="JAEKNR010000022">
    <property type="protein sequence ID" value="MBJ7596753.1"/>
    <property type="molecule type" value="Genomic_DNA"/>
</dbReference>
<keyword evidence="1" id="KW-1133">Transmembrane helix</keyword>
<accession>A0A934K6Z1</accession>
<feature type="transmembrane region" description="Helical" evidence="1">
    <location>
        <begin position="117"/>
        <end position="137"/>
    </location>
</feature>
<evidence type="ECO:0000313" key="2">
    <source>
        <dbReference type="EMBL" id="MBJ7596753.1"/>
    </source>
</evidence>
<dbReference type="RefSeq" id="WP_338198584.1">
    <property type="nucleotide sequence ID" value="NZ_JAEKNR010000022.1"/>
</dbReference>
<protein>
    <recommendedName>
        <fullName evidence="4">DUF1345 domain-containing protein</fullName>
    </recommendedName>
</protein>
<organism evidence="2 3">
    <name type="scientific">Candidatus Nephthysia bennettiae</name>
    <dbReference type="NCBI Taxonomy" id="3127016"/>
    <lineage>
        <taxon>Bacteria</taxon>
        <taxon>Bacillati</taxon>
        <taxon>Candidatus Dormiibacterota</taxon>
        <taxon>Candidatus Dormibacteria</taxon>
        <taxon>Candidatus Dormibacterales</taxon>
        <taxon>Candidatus Dormibacteraceae</taxon>
        <taxon>Candidatus Nephthysia</taxon>
    </lineage>
</organism>
<evidence type="ECO:0000256" key="1">
    <source>
        <dbReference type="SAM" id="Phobius"/>
    </source>
</evidence>
<keyword evidence="1" id="KW-0472">Membrane</keyword>
<name>A0A934K6Z1_9BACT</name>
<sequence>MTSKTTEQQALETAARIGGTRGEATWPAALAVVAAIVLQILLPQRLVPGVRWVLPALEVALLLPLAIGSRYRHHTESSRARILAITLIAVITFANLYSLVLLAYYLVHGGKAGGHELILSSIDVWLTNVAIFGLWFWELDRGGPGARTAPKSEDPPEFLYPQMQNPNLAPKDWRPTFFDYLYVSLTNATAFSPTDTMPLSIRAKALMALQAVASLLTVALVAARAVNILS</sequence>
<comment type="caution">
    <text evidence="2">The sequence shown here is derived from an EMBL/GenBank/DDBJ whole genome shotgun (WGS) entry which is preliminary data.</text>
</comment>
<feature type="transmembrane region" description="Helical" evidence="1">
    <location>
        <begin position="24"/>
        <end position="43"/>
    </location>
</feature>
<feature type="transmembrane region" description="Helical" evidence="1">
    <location>
        <begin position="80"/>
        <end position="105"/>
    </location>
</feature>
<feature type="transmembrane region" description="Helical" evidence="1">
    <location>
        <begin position="205"/>
        <end position="226"/>
    </location>
</feature>
<reference evidence="2" key="1">
    <citation type="submission" date="2020-10" db="EMBL/GenBank/DDBJ databases">
        <title>Ca. Dormibacterota MAGs.</title>
        <authorList>
            <person name="Montgomery K."/>
        </authorList>
    </citation>
    <scope>NUCLEOTIDE SEQUENCE [LARGE SCALE GENOMIC DNA]</scope>
    <source>
        <strain evidence="2">SC8812_S17_10</strain>
    </source>
</reference>
<proteinExistence type="predicted"/>
<dbReference type="Proteomes" id="UP000612893">
    <property type="component" value="Unassembled WGS sequence"/>
</dbReference>
<evidence type="ECO:0008006" key="4">
    <source>
        <dbReference type="Google" id="ProtNLM"/>
    </source>
</evidence>
<dbReference type="SUPFAM" id="SSF81324">
    <property type="entry name" value="Voltage-gated potassium channels"/>
    <property type="match status" value="1"/>
</dbReference>
<feature type="transmembrane region" description="Helical" evidence="1">
    <location>
        <begin position="49"/>
        <end position="68"/>
    </location>
</feature>
<evidence type="ECO:0000313" key="3">
    <source>
        <dbReference type="Proteomes" id="UP000612893"/>
    </source>
</evidence>
<keyword evidence="3" id="KW-1185">Reference proteome</keyword>
<dbReference type="AlphaFoldDB" id="A0A934K6Z1"/>